<gene>
    <name evidence="1" type="ORF">BV22DRAFT_1048746</name>
</gene>
<reference evidence="1" key="1">
    <citation type="journal article" date="2021" name="New Phytol.">
        <title>Evolutionary innovations through gain and loss of genes in the ectomycorrhizal Boletales.</title>
        <authorList>
            <person name="Wu G."/>
            <person name="Miyauchi S."/>
            <person name="Morin E."/>
            <person name="Kuo A."/>
            <person name="Drula E."/>
            <person name="Varga T."/>
            <person name="Kohler A."/>
            <person name="Feng B."/>
            <person name="Cao Y."/>
            <person name="Lipzen A."/>
            <person name="Daum C."/>
            <person name="Hundley H."/>
            <person name="Pangilinan J."/>
            <person name="Johnson J."/>
            <person name="Barry K."/>
            <person name="LaButti K."/>
            <person name="Ng V."/>
            <person name="Ahrendt S."/>
            <person name="Min B."/>
            <person name="Choi I.G."/>
            <person name="Park H."/>
            <person name="Plett J.M."/>
            <person name="Magnuson J."/>
            <person name="Spatafora J.W."/>
            <person name="Nagy L.G."/>
            <person name="Henrissat B."/>
            <person name="Grigoriev I.V."/>
            <person name="Yang Z.L."/>
            <person name="Xu J."/>
            <person name="Martin F.M."/>
        </authorList>
    </citation>
    <scope>NUCLEOTIDE SEQUENCE</scope>
    <source>
        <strain evidence="1">KUC20120723A-06</strain>
    </source>
</reference>
<name>A0ACB8BAN4_9AGAM</name>
<evidence type="ECO:0000313" key="1">
    <source>
        <dbReference type="EMBL" id="KAH7922664.1"/>
    </source>
</evidence>
<comment type="caution">
    <text evidence="1">The sequence shown here is derived from an EMBL/GenBank/DDBJ whole genome shotgun (WGS) entry which is preliminary data.</text>
</comment>
<dbReference type="Proteomes" id="UP000790709">
    <property type="component" value="Unassembled WGS sequence"/>
</dbReference>
<evidence type="ECO:0000313" key="2">
    <source>
        <dbReference type="Proteomes" id="UP000790709"/>
    </source>
</evidence>
<organism evidence="1 2">
    <name type="scientific">Leucogyrophana mollusca</name>
    <dbReference type="NCBI Taxonomy" id="85980"/>
    <lineage>
        <taxon>Eukaryota</taxon>
        <taxon>Fungi</taxon>
        <taxon>Dikarya</taxon>
        <taxon>Basidiomycota</taxon>
        <taxon>Agaricomycotina</taxon>
        <taxon>Agaricomycetes</taxon>
        <taxon>Agaricomycetidae</taxon>
        <taxon>Boletales</taxon>
        <taxon>Boletales incertae sedis</taxon>
        <taxon>Leucogyrophana</taxon>
    </lineage>
</organism>
<accession>A0ACB8BAN4</accession>
<proteinExistence type="predicted"/>
<keyword evidence="2" id="KW-1185">Reference proteome</keyword>
<protein>
    <submittedName>
        <fullName evidence="1">Uncharacterized protein</fullName>
    </submittedName>
</protein>
<sequence length="187" mass="20380">MWRANEKCLHGSVPASSNAATPRISRATTRTLSRWSSTSTAGIPASTVTSQDTVPVVARGELIEDVRRDALGFGALFMHVLVKRGRLDAIDPSSTATAMNASYFNPINHCYIMTEHKYSIRIRRPANILGIDEVTGHPLCDYSTTSPDPPSRQSLGRPVSAAEVSLVRAGHRACNLESQNWSLEIYA</sequence>
<dbReference type="EMBL" id="MU266477">
    <property type="protein sequence ID" value="KAH7922664.1"/>
    <property type="molecule type" value="Genomic_DNA"/>
</dbReference>